<dbReference type="InterPro" id="IPR006059">
    <property type="entry name" value="SBP"/>
</dbReference>
<evidence type="ECO:0000313" key="1">
    <source>
        <dbReference type="EMBL" id="GFO20076.1"/>
    </source>
</evidence>
<dbReference type="SUPFAM" id="SSF53850">
    <property type="entry name" value="Periplasmic binding protein-like II"/>
    <property type="match status" value="1"/>
</dbReference>
<evidence type="ECO:0000313" key="2">
    <source>
        <dbReference type="Proteomes" id="UP000735302"/>
    </source>
</evidence>
<keyword evidence="2" id="KW-1185">Reference proteome</keyword>
<reference evidence="1 2" key="1">
    <citation type="journal article" date="2021" name="Elife">
        <title>Chloroplast acquisition without the gene transfer in kleptoplastic sea slugs, Plakobranchus ocellatus.</title>
        <authorList>
            <person name="Maeda T."/>
            <person name="Takahashi S."/>
            <person name="Yoshida T."/>
            <person name="Shimamura S."/>
            <person name="Takaki Y."/>
            <person name="Nagai Y."/>
            <person name="Toyoda A."/>
            <person name="Suzuki Y."/>
            <person name="Arimoto A."/>
            <person name="Ishii H."/>
            <person name="Satoh N."/>
            <person name="Nishiyama T."/>
            <person name="Hasebe M."/>
            <person name="Maruyama T."/>
            <person name="Minagawa J."/>
            <person name="Obokata J."/>
            <person name="Shigenobu S."/>
        </authorList>
    </citation>
    <scope>NUCLEOTIDE SEQUENCE [LARGE SCALE GENOMIC DNA]</scope>
</reference>
<proteinExistence type="predicted"/>
<organism evidence="1 2">
    <name type="scientific">Plakobranchus ocellatus</name>
    <dbReference type="NCBI Taxonomy" id="259542"/>
    <lineage>
        <taxon>Eukaryota</taxon>
        <taxon>Metazoa</taxon>
        <taxon>Spiralia</taxon>
        <taxon>Lophotrochozoa</taxon>
        <taxon>Mollusca</taxon>
        <taxon>Gastropoda</taxon>
        <taxon>Heterobranchia</taxon>
        <taxon>Euthyneura</taxon>
        <taxon>Panpulmonata</taxon>
        <taxon>Sacoglossa</taxon>
        <taxon>Placobranchoidea</taxon>
        <taxon>Plakobranchidae</taxon>
        <taxon>Plakobranchus</taxon>
    </lineage>
</organism>
<comment type="caution">
    <text evidence="1">The sequence shown here is derived from an EMBL/GenBank/DDBJ whole genome shotgun (WGS) entry which is preliminary data.</text>
</comment>
<protein>
    <submittedName>
        <fullName evidence="1">ABC transporter substrate-binding protein</fullName>
    </submittedName>
</protein>
<dbReference type="Pfam" id="PF13416">
    <property type="entry name" value="SBP_bac_8"/>
    <property type="match status" value="1"/>
</dbReference>
<gene>
    <name evidence="1" type="ORF">PoB_004658100</name>
</gene>
<name>A0AAV4BHZ6_9GAST</name>
<dbReference type="Gene3D" id="3.40.190.10">
    <property type="entry name" value="Periplasmic binding protein-like II"/>
    <property type="match status" value="1"/>
</dbReference>
<accession>A0AAV4BHZ6</accession>
<dbReference type="PROSITE" id="PS51257">
    <property type="entry name" value="PROKAR_LIPOPROTEIN"/>
    <property type="match status" value="1"/>
</dbReference>
<dbReference type="Proteomes" id="UP000735302">
    <property type="component" value="Unassembled WGS sequence"/>
</dbReference>
<sequence length="212" mass="23704">MRITVMKKQMVKGLVASAVGLACFSQTAFAKDITVWAWDPNFNVAIMQEAAEKYEAKHEDVNIKVVDFAKADIEQKLHTMLASGITSALPDVVLIEDYNAQKYLQSYPGSFAPMTNVVDYTKFAPYKKQGAVGSYLPAGNTQAYQYEDSYFNNQKIYADFNKWAAEIPAVNYGMYTYEVDAAIAAQMPSIMQGAPIDKVLESVEQQLKYQIQ</sequence>
<dbReference type="EMBL" id="BLXT01005129">
    <property type="protein sequence ID" value="GFO20076.1"/>
    <property type="molecule type" value="Genomic_DNA"/>
</dbReference>
<dbReference type="AlphaFoldDB" id="A0AAV4BHZ6"/>